<dbReference type="OrthoDB" id="437457at2759"/>
<accession>A0A9P6NMJ2</accession>
<keyword evidence="5" id="KW-1185">Reference proteome</keyword>
<dbReference type="GO" id="GO:0008474">
    <property type="term" value="F:palmitoyl-(protein) hydrolase activity"/>
    <property type="evidence" value="ECO:0007669"/>
    <property type="project" value="TreeGrafter"/>
</dbReference>
<feature type="domain" description="Phospholipase/carboxylesterase/thioesterase" evidence="3">
    <location>
        <begin position="42"/>
        <end position="152"/>
    </location>
</feature>
<dbReference type="InterPro" id="IPR050565">
    <property type="entry name" value="LYPA1-2/EST-like"/>
</dbReference>
<gene>
    <name evidence="4" type="ORF">CROQUDRAFT_39297</name>
</gene>
<feature type="compositionally biased region" description="Low complexity" evidence="2">
    <location>
        <begin position="269"/>
        <end position="281"/>
    </location>
</feature>
<organism evidence="4 5">
    <name type="scientific">Cronartium quercuum f. sp. fusiforme G11</name>
    <dbReference type="NCBI Taxonomy" id="708437"/>
    <lineage>
        <taxon>Eukaryota</taxon>
        <taxon>Fungi</taxon>
        <taxon>Dikarya</taxon>
        <taxon>Basidiomycota</taxon>
        <taxon>Pucciniomycotina</taxon>
        <taxon>Pucciniomycetes</taxon>
        <taxon>Pucciniales</taxon>
        <taxon>Coleosporiaceae</taxon>
        <taxon>Cronartium</taxon>
    </lineage>
</organism>
<dbReference type="Gene3D" id="3.40.50.1820">
    <property type="entry name" value="alpha/beta hydrolase"/>
    <property type="match status" value="1"/>
</dbReference>
<proteinExistence type="inferred from homology"/>
<evidence type="ECO:0000259" key="3">
    <source>
        <dbReference type="Pfam" id="PF02230"/>
    </source>
</evidence>
<comment type="caution">
    <text evidence="4">The sequence shown here is derived from an EMBL/GenBank/DDBJ whole genome shotgun (WGS) entry which is preliminary data.</text>
</comment>
<sequence>MTGIDLVLNNIPVSPASKAIPHFDDFEREVVFEYLPSADGVDTNLLILFHGLGDTPKPFTNLAKTLKLPQTAFLILRAFERVPLLEEEAYQWWDSFDSLTGELVQNPNPSKTLSQLNHILNHLTSEKIGWHPSSIHLFGFAQGGSCAAEFVLHWTRNHKKTVKGTDRDKELIPPTLGSLVTISGPLLSLPTISSDARSQTPTLLWVRKHQDSMGRWRASFSKGFAFVEYFTASVAGEDGQESMPRGREWEPVMQFWSKHLRQRNAWELSGSNASPSVSGSSEIYQVNQ</sequence>
<protein>
    <recommendedName>
        <fullName evidence="3">Phospholipase/carboxylesterase/thioesterase domain-containing protein</fullName>
    </recommendedName>
</protein>
<dbReference type="Proteomes" id="UP000886653">
    <property type="component" value="Unassembled WGS sequence"/>
</dbReference>
<dbReference type="EMBL" id="MU167224">
    <property type="protein sequence ID" value="KAG0149880.1"/>
    <property type="molecule type" value="Genomic_DNA"/>
</dbReference>
<dbReference type="GO" id="GO:0005737">
    <property type="term" value="C:cytoplasm"/>
    <property type="evidence" value="ECO:0007669"/>
    <property type="project" value="TreeGrafter"/>
</dbReference>
<dbReference type="GO" id="GO:0052689">
    <property type="term" value="F:carboxylic ester hydrolase activity"/>
    <property type="evidence" value="ECO:0007669"/>
    <property type="project" value="TreeGrafter"/>
</dbReference>
<dbReference type="InterPro" id="IPR029058">
    <property type="entry name" value="AB_hydrolase_fold"/>
</dbReference>
<feature type="region of interest" description="Disordered" evidence="2">
    <location>
        <begin position="269"/>
        <end position="288"/>
    </location>
</feature>
<name>A0A9P6NMJ2_9BASI</name>
<dbReference type="PANTHER" id="PTHR10655:SF67">
    <property type="entry name" value="PHOSPHOLIPASE_CARBOXYLESTERASE SUPERFAMILY (AFU_ORTHOLOGUE AFUA_5G09340)"/>
    <property type="match status" value="1"/>
</dbReference>
<reference evidence="4" key="1">
    <citation type="submission" date="2013-11" db="EMBL/GenBank/DDBJ databases">
        <title>Genome sequence of the fusiform rust pathogen reveals effectors for host alternation and coevolution with pine.</title>
        <authorList>
            <consortium name="DOE Joint Genome Institute"/>
            <person name="Smith K."/>
            <person name="Pendleton A."/>
            <person name="Kubisiak T."/>
            <person name="Anderson C."/>
            <person name="Salamov A."/>
            <person name="Aerts A."/>
            <person name="Riley R."/>
            <person name="Clum A."/>
            <person name="Lindquist E."/>
            <person name="Ence D."/>
            <person name="Campbell M."/>
            <person name="Kronenberg Z."/>
            <person name="Feau N."/>
            <person name="Dhillon B."/>
            <person name="Hamelin R."/>
            <person name="Burleigh J."/>
            <person name="Smith J."/>
            <person name="Yandell M."/>
            <person name="Nelson C."/>
            <person name="Grigoriev I."/>
            <person name="Davis J."/>
        </authorList>
    </citation>
    <scope>NUCLEOTIDE SEQUENCE</scope>
    <source>
        <strain evidence="4">G11</strain>
    </source>
</reference>
<dbReference type="InterPro" id="IPR003140">
    <property type="entry name" value="PLipase/COase/thioEstase"/>
</dbReference>
<dbReference type="SUPFAM" id="SSF53474">
    <property type="entry name" value="alpha/beta-Hydrolases"/>
    <property type="match status" value="1"/>
</dbReference>
<evidence type="ECO:0000313" key="5">
    <source>
        <dbReference type="Proteomes" id="UP000886653"/>
    </source>
</evidence>
<comment type="similarity">
    <text evidence="1">Belongs to the AB hydrolase superfamily. AB hydrolase 2 family.</text>
</comment>
<dbReference type="PANTHER" id="PTHR10655">
    <property type="entry name" value="LYSOPHOSPHOLIPASE-RELATED"/>
    <property type="match status" value="1"/>
</dbReference>
<dbReference type="Pfam" id="PF02230">
    <property type="entry name" value="Abhydrolase_2"/>
    <property type="match status" value="1"/>
</dbReference>
<dbReference type="AlphaFoldDB" id="A0A9P6NMJ2"/>
<evidence type="ECO:0000256" key="2">
    <source>
        <dbReference type="SAM" id="MobiDB-lite"/>
    </source>
</evidence>
<evidence type="ECO:0000313" key="4">
    <source>
        <dbReference type="EMBL" id="KAG0149880.1"/>
    </source>
</evidence>
<evidence type="ECO:0000256" key="1">
    <source>
        <dbReference type="ARBA" id="ARBA00006499"/>
    </source>
</evidence>